<dbReference type="GO" id="GO:0008422">
    <property type="term" value="F:beta-glucosidase activity"/>
    <property type="evidence" value="ECO:0007669"/>
    <property type="project" value="TreeGrafter"/>
</dbReference>
<name>A0A7X9NGB3_9FIRM</name>
<gene>
    <name evidence="5" type="ORF">HF861_02120</name>
</gene>
<dbReference type="RefSeq" id="WP_168964692.1">
    <property type="nucleotide sequence ID" value="NZ_JABAFR010000003.1"/>
</dbReference>
<dbReference type="PRINTS" id="PR00131">
    <property type="entry name" value="GLHYDRLASE1"/>
</dbReference>
<dbReference type="Gene3D" id="3.20.20.80">
    <property type="entry name" value="Glycosidases"/>
    <property type="match status" value="1"/>
</dbReference>
<organism evidence="5 6">
    <name type="scientific">Faecalicoccus pleomorphus</name>
    <dbReference type="NCBI Taxonomy" id="1323"/>
    <lineage>
        <taxon>Bacteria</taxon>
        <taxon>Bacillati</taxon>
        <taxon>Bacillota</taxon>
        <taxon>Erysipelotrichia</taxon>
        <taxon>Erysipelotrichales</taxon>
        <taxon>Erysipelotrichaceae</taxon>
        <taxon>Faecalicoccus</taxon>
    </lineage>
</organism>
<dbReference type="FunFam" id="3.20.20.80:FF:000004">
    <property type="entry name" value="Beta-glucosidase 6-phospho-beta-glucosidase"/>
    <property type="match status" value="1"/>
</dbReference>
<sequence>MKQLPTGFSKDFLWGGASAACQMEGAYDVDGRGLSTSDIHEYDKNQDRAHIEKEGGGTLADIKAAIADKEGYYPKRYGIDFYHTYKEDLAYLKEMGFKAFRTSISWSRIFPNGDELEPNEKGLEFYDHLIDEIIKDGMEPVITISHYDIPLHLVTEYGGFANRKVIDFFVRYGKVLLERYKVKVKYWIVCNQVNLIPNVQFGCLGIYDDQVVPEKMEETMYQAVHHQFIGCAKIKEFAKEIDPEAHIGTMIAEGCVYPKTCNPKDVVGAMKRNRVQEYFFTDTQLRGEYPTYMLRHFEEKGIHIHFEDGDEELLKNNTMDFLALSYYYTNVFNHETDTGVPFKSEQNPYLKPTPWEWRADPLGFYNCLNQLWDRYQVPLMIAENGLGAEDVVEEDGSIHDEYRIEYLKAHIEQMKEAVLDGVNVFSYLSWGPIDIVSSSSAEMSKRYGYIYVDLDDFGQGSGKRIKKDSFYWYKDVISSNGEKL</sequence>
<dbReference type="SUPFAM" id="SSF51445">
    <property type="entry name" value="(Trans)glycosidases"/>
    <property type="match status" value="1"/>
</dbReference>
<keyword evidence="2 5" id="KW-0378">Hydrolase</keyword>
<keyword evidence="3" id="KW-0326">Glycosidase</keyword>
<evidence type="ECO:0000256" key="2">
    <source>
        <dbReference type="ARBA" id="ARBA00022801"/>
    </source>
</evidence>
<dbReference type="GO" id="GO:0005829">
    <property type="term" value="C:cytosol"/>
    <property type="evidence" value="ECO:0007669"/>
    <property type="project" value="TreeGrafter"/>
</dbReference>
<dbReference type="Pfam" id="PF00232">
    <property type="entry name" value="Glyco_hydro_1"/>
    <property type="match status" value="1"/>
</dbReference>
<dbReference type="PANTHER" id="PTHR10353:SF122">
    <property type="entry name" value="6-PHOSPHO-BETA-GLUCOSIDASE ASCB-RELATED"/>
    <property type="match status" value="1"/>
</dbReference>
<dbReference type="AlphaFoldDB" id="A0A7X9NGB3"/>
<dbReference type="InterPro" id="IPR001360">
    <property type="entry name" value="Glyco_hydro_1"/>
</dbReference>
<evidence type="ECO:0000313" key="6">
    <source>
        <dbReference type="Proteomes" id="UP000540014"/>
    </source>
</evidence>
<dbReference type="InterPro" id="IPR017853">
    <property type="entry name" value="GH"/>
</dbReference>
<evidence type="ECO:0000313" key="5">
    <source>
        <dbReference type="EMBL" id="NME43681.1"/>
    </source>
</evidence>
<dbReference type="EMBL" id="JABAFR010000003">
    <property type="protein sequence ID" value="NME43681.1"/>
    <property type="molecule type" value="Genomic_DNA"/>
</dbReference>
<dbReference type="PANTHER" id="PTHR10353">
    <property type="entry name" value="GLYCOSYL HYDROLASE"/>
    <property type="match status" value="1"/>
</dbReference>
<dbReference type="Proteomes" id="UP000540014">
    <property type="component" value="Unassembled WGS sequence"/>
</dbReference>
<comment type="caution">
    <text evidence="5">The sequence shown here is derived from an EMBL/GenBank/DDBJ whole genome shotgun (WGS) entry which is preliminary data.</text>
</comment>
<dbReference type="GO" id="GO:0016052">
    <property type="term" value="P:carbohydrate catabolic process"/>
    <property type="evidence" value="ECO:0007669"/>
    <property type="project" value="TreeGrafter"/>
</dbReference>
<reference evidence="5 6" key="1">
    <citation type="submission" date="2020-04" db="EMBL/GenBank/DDBJ databases">
        <authorList>
            <person name="Hitch T.C.A."/>
            <person name="Wylensek D."/>
            <person name="Clavel T."/>
        </authorList>
    </citation>
    <scope>NUCLEOTIDE SEQUENCE [LARGE SCALE GENOMIC DNA]</scope>
    <source>
        <strain evidence="5 6">BSM-383-APC-22F</strain>
    </source>
</reference>
<protein>
    <submittedName>
        <fullName evidence="5">Glycoside hydrolase family 1 protein</fullName>
    </submittedName>
</protein>
<evidence type="ECO:0000256" key="4">
    <source>
        <dbReference type="RuleBase" id="RU003690"/>
    </source>
</evidence>
<evidence type="ECO:0000256" key="1">
    <source>
        <dbReference type="ARBA" id="ARBA00010838"/>
    </source>
</evidence>
<accession>A0A7X9NGB3</accession>
<comment type="similarity">
    <text evidence="1 4">Belongs to the glycosyl hydrolase 1 family.</text>
</comment>
<proteinExistence type="inferred from homology"/>
<evidence type="ECO:0000256" key="3">
    <source>
        <dbReference type="ARBA" id="ARBA00023295"/>
    </source>
</evidence>